<dbReference type="PANTHER" id="PTHR10029:SF3">
    <property type="entry name" value="ACYLPHOSPHATASE-RELATED"/>
    <property type="match status" value="1"/>
</dbReference>
<evidence type="ECO:0000256" key="6">
    <source>
        <dbReference type="PROSITE-ProRule" id="PRU00520"/>
    </source>
</evidence>
<evidence type="ECO:0000256" key="3">
    <source>
        <dbReference type="ARBA" id="ARBA00022801"/>
    </source>
</evidence>
<gene>
    <name evidence="9" type="ORF">EKN56_18175</name>
</gene>
<dbReference type="Gene3D" id="3.30.70.100">
    <property type="match status" value="1"/>
</dbReference>
<evidence type="ECO:0000259" key="8">
    <source>
        <dbReference type="PROSITE" id="PS51160"/>
    </source>
</evidence>
<feature type="active site" evidence="5 6">
    <location>
        <position position="37"/>
    </location>
</feature>
<keyword evidence="3 5" id="KW-0378">Hydrolase</keyword>
<name>A0A411WPM2_9GAMM</name>
<evidence type="ECO:0000313" key="9">
    <source>
        <dbReference type="EMBL" id="QBH98142.1"/>
    </source>
</evidence>
<dbReference type="GO" id="GO:0003998">
    <property type="term" value="F:acylphosphatase activity"/>
    <property type="evidence" value="ECO:0007669"/>
    <property type="project" value="UniProtKB-UniRule"/>
</dbReference>
<dbReference type="InterPro" id="IPR017968">
    <property type="entry name" value="Acylphosphatase_CS"/>
</dbReference>
<dbReference type="OrthoDB" id="5295388at2"/>
<sequence>MQVCYVAYVSGIVQGVGFRYYTQQQAVALGVTGYAYNMDDGQVEVFACGEQQQVEKLLAWLKVGPKSARVERVLVEPRAVKDMKDIAGFRIRY</sequence>
<dbReference type="EC" id="3.6.1.7" evidence="2 5"/>
<dbReference type="NCBIfam" id="NF011000">
    <property type="entry name" value="PRK14426.1"/>
    <property type="match status" value="1"/>
</dbReference>
<comment type="catalytic activity">
    <reaction evidence="4 5 6">
        <text>an acyl phosphate + H2O = a carboxylate + phosphate + H(+)</text>
        <dbReference type="Rhea" id="RHEA:14965"/>
        <dbReference type="ChEBI" id="CHEBI:15377"/>
        <dbReference type="ChEBI" id="CHEBI:15378"/>
        <dbReference type="ChEBI" id="CHEBI:29067"/>
        <dbReference type="ChEBI" id="CHEBI:43474"/>
        <dbReference type="ChEBI" id="CHEBI:59918"/>
        <dbReference type="EC" id="3.6.1.7"/>
    </reaction>
</comment>
<dbReference type="InterPro" id="IPR020456">
    <property type="entry name" value="Acylphosphatase"/>
</dbReference>
<evidence type="ECO:0000256" key="5">
    <source>
        <dbReference type="HAMAP-Rule" id="MF_01450"/>
    </source>
</evidence>
<dbReference type="KEGG" id="prag:EKN56_18175"/>
<dbReference type="SUPFAM" id="SSF54975">
    <property type="entry name" value="Acylphosphatase/BLUF domain-like"/>
    <property type="match status" value="1"/>
</dbReference>
<protein>
    <recommendedName>
        <fullName evidence="2 5">Acylphosphatase</fullName>
        <ecNumber evidence="2 5">3.6.1.7</ecNumber>
    </recommendedName>
    <alternativeName>
        <fullName evidence="5">Acylphosphate phosphohydrolase</fullName>
    </alternativeName>
</protein>
<comment type="similarity">
    <text evidence="1 5 7">Belongs to the acylphosphatase family.</text>
</comment>
<organism evidence="9 10">
    <name type="scientific">Limnobaculum zhutongyuii</name>
    <dbReference type="NCBI Taxonomy" id="2498113"/>
    <lineage>
        <taxon>Bacteria</taxon>
        <taxon>Pseudomonadati</taxon>
        <taxon>Pseudomonadota</taxon>
        <taxon>Gammaproteobacteria</taxon>
        <taxon>Enterobacterales</taxon>
        <taxon>Budviciaceae</taxon>
        <taxon>Limnobaculum</taxon>
    </lineage>
</organism>
<dbReference type="EMBL" id="CP034752">
    <property type="protein sequence ID" value="QBH98142.1"/>
    <property type="molecule type" value="Genomic_DNA"/>
</dbReference>
<dbReference type="PROSITE" id="PS00150">
    <property type="entry name" value="ACYLPHOSPHATASE_1"/>
    <property type="match status" value="1"/>
</dbReference>
<accession>A0A411WPM2</accession>
<dbReference type="InterPro" id="IPR036046">
    <property type="entry name" value="Acylphosphatase-like_dom_sf"/>
</dbReference>
<keyword evidence="10" id="KW-1185">Reference proteome</keyword>
<dbReference type="InterPro" id="IPR001792">
    <property type="entry name" value="Acylphosphatase-like_dom"/>
</dbReference>
<proteinExistence type="inferred from homology"/>
<dbReference type="NCBIfam" id="NF011022">
    <property type="entry name" value="PRK14451.1"/>
    <property type="match status" value="1"/>
</dbReference>
<reference evidence="9 10" key="1">
    <citation type="submission" date="2019-03" db="EMBL/GenBank/DDBJ databases">
        <title>Pragia sp. nov. isolated from the gut tract of Carduelis flavirostris.</title>
        <authorList>
            <person name="Ge Y."/>
        </authorList>
    </citation>
    <scope>NUCLEOTIDE SEQUENCE [LARGE SCALE GENOMIC DNA]</scope>
    <source>
        <strain evidence="9 10">CF-458</strain>
    </source>
</reference>
<dbReference type="HAMAP" id="MF_01450">
    <property type="entry name" value="Acylphosphatase_entero"/>
    <property type="match status" value="1"/>
</dbReference>
<dbReference type="PROSITE" id="PS51160">
    <property type="entry name" value="ACYLPHOSPHATASE_3"/>
    <property type="match status" value="1"/>
</dbReference>
<feature type="active site" evidence="5 6">
    <location>
        <position position="19"/>
    </location>
</feature>
<dbReference type="InterPro" id="IPR028627">
    <property type="entry name" value="Acylphosphatase_bac"/>
</dbReference>
<evidence type="ECO:0000256" key="2">
    <source>
        <dbReference type="ARBA" id="ARBA00012150"/>
    </source>
</evidence>
<evidence type="ECO:0000256" key="4">
    <source>
        <dbReference type="ARBA" id="ARBA00047645"/>
    </source>
</evidence>
<dbReference type="Proteomes" id="UP000293154">
    <property type="component" value="Chromosome"/>
</dbReference>
<dbReference type="AlphaFoldDB" id="A0A411WPM2"/>
<evidence type="ECO:0000256" key="1">
    <source>
        <dbReference type="ARBA" id="ARBA00005614"/>
    </source>
</evidence>
<evidence type="ECO:0000256" key="7">
    <source>
        <dbReference type="RuleBase" id="RU004168"/>
    </source>
</evidence>
<feature type="domain" description="Acylphosphatase-like" evidence="8">
    <location>
        <begin position="4"/>
        <end position="93"/>
    </location>
</feature>
<evidence type="ECO:0000313" key="10">
    <source>
        <dbReference type="Proteomes" id="UP000293154"/>
    </source>
</evidence>
<dbReference type="Pfam" id="PF00708">
    <property type="entry name" value="Acylphosphatase"/>
    <property type="match status" value="1"/>
</dbReference>
<dbReference type="RefSeq" id="WP_130593090.1">
    <property type="nucleotide sequence ID" value="NZ_CP034752.1"/>
</dbReference>
<dbReference type="PANTHER" id="PTHR10029">
    <property type="entry name" value="ACYLPHOSPHATASE"/>
    <property type="match status" value="1"/>
</dbReference>